<evidence type="ECO:0000313" key="3">
    <source>
        <dbReference type="EMBL" id="QEC54898.1"/>
    </source>
</evidence>
<feature type="domain" description="Glycosyl transferase family 1" evidence="2">
    <location>
        <begin position="189"/>
        <end position="331"/>
    </location>
</feature>
<evidence type="ECO:0000313" key="4">
    <source>
        <dbReference type="Proteomes" id="UP000321204"/>
    </source>
</evidence>
<dbReference type="RefSeq" id="WP_146782508.1">
    <property type="nucleotide sequence ID" value="NZ_BAABIO010000006.1"/>
</dbReference>
<protein>
    <submittedName>
        <fullName evidence="3">Glycosyltransferase family 4 protein</fullName>
    </submittedName>
</protein>
<dbReference type="EMBL" id="CP042433">
    <property type="protein sequence ID" value="QEC54898.1"/>
    <property type="molecule type" value="Genomic_DNA"/>
</dbReference>
<dbReference type="Proteomes" id="UP000321204">
    <property type="component" value="Chromosome"/>
</dbReference>
<keyword evidence="4" id="KW-1185">Reference proteome</keyword>
<dbReference type="KEGG" id="fgg:FSB75_02930"/>
<dbReference type="Pfam" id="PF00534">
    <property type="entry name" value="Glycos_transf_1"/>
    <property type="match status" value="1"/>
</dbReference>
<gene>
    <name evidence="3" type="ORF">FSB75_02930</name>
</gene>
<reference evidence="3 4" key="1">
    <citation type="journal article" date="2015" name="Int. J. Syst. Evol. Microbiol.">
        <title>Flavisolibacter ginsenosidimutans sp. nov., with ginsenoside-converting activity isolated from soil used for cultivating ginseng.</title>
        <authorList>
            <person name="Zhao Y."/>
            <person name="Liu Q."/>
            <person name="Kang M.S."/>
            <person name="Jin F."/>
            <person name="Yu H."/>
            <person name="Im W.T."/>
        </authorList>
    </citation>
    <scope>NUCLEOTIDE SEQUENCE [LARGE SCALE GENOMIC DNA]</scope>
    <source>
        <strain evidence="3 4">Gsoil 636</strain>
    </source>
</reference>
<sequence length="370" mass="41997">MKVVIFIDWFAPAYKAGGPVQSIVNLVNQPIEGVEYKIICSNKDLDGSLLQGVAYDEWVKYNLRTQVWYNSNNRAVRNLLKQVSAWQADVFFINGIYSLYYNFFPVLFGNAKRKIISARGMLHAGALSQKGVKKRIYLWIWKLLNIHRKHAFHATNEEESVFIKVVFGEKVKVHIAANLPRILQIPFAHLKKKRLELLSIGLISPMKNYFQVLKALGQCKAQVNYTIYGPVKDASYWKECKDQIEKLPANVSVYYRGDLPSAKVPEALKEAHVFILPSKSENFGHAIYEALSAGLPVITSHGTPWNGLKEATAGMNISPENDYELSEAICFFAAADETELVKWSAGAKAYAEKAIDVRQIENQYRRMFQL</sequence>
<keyword evidence="1 3" id="KW-0808">Transferase</keyword>
<dbReference type="GO" id="GO:0009103">
    <property type="term" value="P:lipopolysaccharide biosynthetic process"/>
    <property type="evidence" value="ECO:0007669"/>
    <property type="project" value="TreeGrafter"/>
</dbReference>
<dbReference type="PANTHER" id="PTHR46401">
    <property type="entry name" value="GLYCOSYLTRANSFERASE WBBK-RELATED"/>
    <property type="match status" value="1"/>
</dbReference>
<dbReference type="SUPFAM" id="SSF53756">
    <property type="entry name" value="UDP-Glycosyltransferase/glycogen phosphorylase"/>
    <property type="match status" value="1"/>
</dbReference>
<dbReference type="InterPro" id="IPR001296">
    <property type="entry name" value="Glyco_trans_1"/>
</dbReference>
<dbReference type="PANTHER" id="PTHR46401:SF2">
    <property type="entry name" value="GLYCOSYLTRANSFERASE WBBK-RELATED"/>
    <property type="match status" value="1"/>
</dbReference>
<organism evidence="3 4">
    <name type="scientific">Flavisolibacter ginsenosidimutans</name>
    <dbReference type="NCBI Taxonomy" id="661481"/>
    <lineage>
        <taxon>Bacteria</taxon>
        <taxon>Pseudomonadati</taxon>
        <taxon>Bacteroidota</taxon>
        <taxon>Chitinophagia</taxon>
        <taxon>Chitinophagales</taxon>
        <taxon>Chitinophagaceae</taxon>
        <taxon>Flavisolibacter</taxon>
    </lineage>
</organism>
<proteinExistence type="predicted"/>
<evidence type="ECO:0000256" key="1">
    <source>
        <dbReference type="ARBA" id="ARBA00022679"/>
    </source>
</evidence>
<dbReference type="GO" id="GO:0016757">
    <property type="term" value="F:glycosyltransferase activity"/>
    <property type="evidence" value="ECO:0007669"/>
    <property type="project" value="InterPro"/>
</dbReference>
<dbReference type="OrthoDB" id="9790710at2"/>
<evidence type="ECO:0000259" key="2">
    <source>
        <dbReference type="Pfam" id="PF00534"/>
    </source>
</evidence>
<name>A0A5B8UEG6_9BACT</name>
<dbReference type="Gene3D" id="3.40.50.2000">
    <property type="entry name" value="Glycogen Phosphorylase B"/>
    <property type="match status" value="1"/>
</dbReference>
<dbReference type="CDD" id="cd03801">
    <property type="entry name" value="GT4_PimA-like"/>
    <property type="match status" value="1"/>
</dbReference>
<dbReference type="AlphaFoldDB" id="A0A5B8UEG6"/>
<accession>A0A5B8UEG6</accession>